<proteinExistence type="inferred from homology"/>
<dbReference type="NCBIfam" id="TIGR01552">
    <property type="entry name" value="phd_fam"/>
    <property type="match status" value="1"/>
</dbReference>
<dbReference type="AlphaFoldDB" id="A0A2P1PA95"/>
<dbReference type="Gene3D" id="3.40.1620.10">
    <property type="entry name" value="YefM-like domain"/>
    <property type="match status" value="1"/>
</dbReference>
<dbReference type="RefSeq" id="WP_234352491.1">
    <property type="nucleotide sequence ID" value="NZ_CP027845.1"/>
</dbReference>
<accession>A0A2P1PA95</accession>
<gene>
    <name evidence="3" type="ORF">phytr_12550</name>
</gene>
<evidence type="ECO:0000313" key="4">
    <source>
        <dbReference type="Proteomes" id="UP000241762"/>
    </source>
</evidence>
<organism evidence="3 4">
    <name type="scientific">Candidatus Phycorickettsia trachydisci</name>
    <dbReference type="NCBI Taxonomy" id="2115978"/>
    <lineage>
        <taxon>Bacteria</taxon>
        <taxon>Pseudomonadati</taxon>
        <taxon>Pseudomonadota</taxon>
        <taxon>Alphaproteobacteria</taxon>
        <taxon>Rickettsiales</taxon>
        <taxon>Rickettsiaceae</taxon>
        <taxon>Candidatus Phycorickettsia</taxon>
    </lineage>
</organism>
<comment type="function">
    <text evidence="2">Antitoxin component of a type II toxin-antitoxin (TA) system.</text>
</comment>
<dbReference type="Proteomes" id="UP000241762">
    <property type="component" value="Chromosome"/>
</dbReference>
<comment type="similarity">
    <text evidence="1 2">Belongs to the phD/YefM antitoxin family.</text>
</comment>
<evidence type="ECO:0000313" key="3">
    <source>
        <dbReference type="EMBL" id="AVP88179.1"/>
    </source>
</evidence>
<evidence type="ECO:0000256" key="2">
    <source>
        <dbReference type="RuleBase" id="RU362080"/>
    </source>
</evidence>
<dbReference type="KEGG" id="ptc:phytr_12550"/>
<keyword evidence="4" id="KW-1185">Reference proteome</keyword>
<dbReference type="Pfam" id="PF02604">
    <property type="entry name" value="PhdYeFM_antitox"/>
    <property type="match status" value="1"/>
</dbReference>
<dbReference type="InterPro" id="IPR006442">
    <property type="entry name" value="Antitoxin_Phd/YefM"/>
</dbReference>
<sequence length="61" mass="6841">MTTTIGISHFKAHCLEIIDQLQKDNKEIIITKRDKPVAKVISLKTLEEGTNSLFGTLKDQS</sequence>
<dbReference type="EMBL" id="CP027845">
    <property type="protein sequence ID" value="AVP88179.1"/>
    <property type="molecule type" value="Genomic_DNA"/>
</dbReference>
<dbReference type="SUPFAM" id="SSF143120">
    <property type="entry name" value="YefM-like"/>
    <property type="match status" value="1"/>
</dbReference>
<protein>
    <recommendedName>
        <fullName evidence="2">Antitoxin</fullName>
    </recommendedName>
</protein>
<dbReference type="InterPro" id="IPR036165">
    <property type="entry name" value="YefM-like_sf"/>
</dbReference>
<reference evidence="3 4" key="1">
    <citation type="submission" date="2018-03" db="EMBL/GenBank/DDBJ databases">
        <title>A gene transfer event suggests a long-term partnership between eustigmatophyte algae and a novel lineage of endosymbiotic bacteria.</title>
        <authorList>
            <person name="Yurchenko T."/>
            <person name="Sevcikova T."/>
            <person name="Pribyl P."/>
            <person name="El Karkouri K."/>
            <person name="Klimes V."/>
            <person name="Amaral R."/>
            <person name="Zbrankova V."/>
            <person name="Kim E."/>
            <person name="Raoult D."/>
            <person name="Santos L.M.A."/>
            <person name="Elias M."/>
        </authorList>
    </citation>
    <scope>NUCLEOTIDE SEQUENCE [LARGE SCALE GENOMIC DNA]</scope>
    <source>
        <strain evidence="3">CCALA 838</strain>
    </source>
</reference>
<evidence type="ECO:0000256" key="1">
    <source>
        <dbReference type="ARBA" id="ARBA00009981"/>
    </source>
</evidence>
<name>A0A2P1PA95_9RICK</name>